<dbReference type="GO" id="GO:0005524">
    <property type="term" value="F:ATP binding"/>
    <property type="evidence" value="ECO:0007669"/>
    <property type="project" value="UniProtKB-KW"/>
</dbReference>
<dbReference type="Pfam" id="PF00270">
    <property type="entry name" value="DEAD"/>
    <property type="match status" value="1"/>
</dbReference>
<dbReference type="InterPro" id="IPR027417">
    <property type="entry name" value="P-loop_NTPase"/>
</dbReference>
<evidence type="ECO:0000256" key="2">
    <source>
        <dbReference type="ARBA" id="ARBA00022840"/>
    </source>
</evidence>
<dbReference type="GO" id="GO:0006310">
    <property type="term" value="P:DNA recombination"/>
    <property type="evidence" value="ECO:0007669"/>
    <property type="project" value="TreeGrafter"/>
</dbReference>
<dbReference type="Gene3D" id="3.40.50.300">
    <property type="entry name" value="P-loop containing nucleotide triphosphate hydrolases"/>
    <property type="match status" value="2"/>
</dbReference>
<dbReference type="PROSITE" id="PS51192">
    <property type="entry name" value="HELICASE_ATP_BIND_1"/>
    <property type="match status" value="1"/>
</dbReference>
<keyword evidence="6" id="KW-0378">Hydrolase</keyword>
<dbReference type="InterPro" id="IPR014001">
    <property type="entry name" value="Helicase_ATP-bd"/>
</dbReference>
<dbReference type="SUPFAM" id="SSF52540">
    <property type="entry name" value="P-loop containing nucleoside triphosphate hydrolases"/>
    <property type="match status" value="1"/>
</dbReference>
<dbReference type="GO" id="GO:0003677">
    <property type="term" value="F:DNA binding"/>
    <property type="evidence" value="ECO:0007669"/>
    <property type="project" value="UniProtKB-KW"/>
</dbReference>
<dbReference type="SMART" id="SM00487">
    <property type="entry name" value="DEXDc"/>
    <property type="match status" value="1"/>
</dbReference>
<dbReference type="PANTHER" id="PTHR30580:SF1">
    <property type="entry name" value="COMF OPERON PROTEIN 1"/>
    <property type="match status" value="1"/>
</dbReference>
<evidence type="ECO:0000259" key="4">
    <source>
        <dbReference type="PROSITE" id="PS51192"/>
    </source>
</evidence>
<comment type="caution">
    <text evidence="6">The sequence shown here is derived from an EMBL/GenBank/DDBJ whole genome shotgun (WGS) entry which is preliminary data.</text>
</comment>
<evidence type="ECO:0000313" key="7">
    <source>
        <dbReference type="Proteomes" id="UP000298347"/>
    </source>
</evidence>
<organism evidence="6 7">
    <name type="scientific">Sporolactobacillus shoreae</name>
    <dbReference type="NCBI Taxonomy" id="1465501"/>
    <lineage>
        <taxon>Bacteria</taxon>
        <taxon>Bacillati</taxon>
        <taxon>Bacillota</taxon>
        <taxon>Bacilli</taxon>
        <taxon>Bacillales</taxon>
        <taxon>Sporolactobacillaceae</taxon>
        <taxon>Sporolactobacillus</taxon>
    </lineage>
</organism>
<evidence type="ECO:0000256" key="1">
    <source>
        <dbReference type="ARBA" id="ARBA00022741"/>
    </source>
</evidence>
<keyword evidence="3" id="KW-0238">DNA-binding</keyword>
<dbReference type="PANTHER" id="PTHR30580">
    <property type="entry name" value="PRIMOSOMAL PROTEIN N"/>
    <property type="match status" value="1"/>
</dbReference>
<dbReference type="Pfam" id="PF00271">
    <property type="entry name" value="Helicase_C"/>
    <property type="match status" value="1"/>
</dbReference>
<dbReference type="PROSITE" id="PS51194">
    <property type="entry name" value="HELICASE_CTER"/>
    <property type="match status" value="1"/>
</dbReference>
<keyword evidence="2" id="KW-0067">ATP-binding</keyword>
<protein>
    <submittedName>
        <fullName evidence="6">DEAD/DEAH box helicase</fullName>
    </submittedName>
</protein>
<dbReference type="RefSeq" id="WP_135350057.1">
    <property type="nucleotide sequence ID" value="NZ_SRJD01000036.1"/>
</dbReference>
<dbReference type="SMART" id="SM00490">
    <property type="entry name" value="HELICc"/>
    <property type="match status" value="1"/>
</dbReference>
<proteinExistence type="predicted"/>
<dbReference type="EMBL" id="SRJD01000036">
    <property type="protein sequence ID" value="TGA95876.1"/>
    <property type="molecule type" value="Genomic_DNA"/>
</dbReference>
<gene>
    <name evidence="6" type="ORF">E4665_17345</name>
</gene>
<accession>A0A4Z0GJU4</accession>
<dbReference type="GO" id="GO:0043138">
    <property type="term" value="F:3'-5' DNA helicase activity"/>
    <property type="evidence" value="ECO:0007669"/>
    <property type="project" value="TreeGrafter"/>
</dbReference>
<keyword evidence="7" id="KW-1185">Reference proteome</keyword>
<evidence type="ECO:0000256" key="3">
    <source>
        <dbReference type="ARBA" id="ARBA00023125"/>
    </source>
</evidence>
<evidence type="ECO:0000313" key="6">
    <source>
        <dbReference type="EMBL" id="TGA95876.1"/>
    </source>
</evidence>
<dbReference type="AlphaFoldDB" id="A0A4Z0GJU4"/>
<dbReference type="InterPro" id="IPR001650">
    <property type="entry name" value="Helicase_C-like"/>
</dbReference>
<name>A0A4Z0GJU4_9BACL</name>
<feature type="domain" description="Helicase ATP-binding" evidence="4">
    <location>
        <begin position="152"/>
        <end position="304"/>
    </location>
</feature>
<feature type="domain" description="Helicase C-terminal" evidence="5">
    <location>
        <begin position="333"/>
        <end position="478"/>
    </location>
</feature>
<keyword evidence="1" id="KW-0547">Nucleotide-binding</keyword>
<reference evidence="6 7" key="1">
    <citation type="journal article" date="2015" name="Int. J. Syst. Evol. Microbiol.">
        <title>Sporolactobacillus shoreae sp. nov. and Sporolactobacillus spathodeae sp. nov., two spore-forming lactic acid bacteria isolated from tree barks in Thailand.</title>
        <authorList>
            <person name="Thamacharoensuk T."/>
            <person name="Kitahara M."/>
            <person name="Ohkuma M."/>
            <person name="Thongchul N."/>
            <person name="Tanasupawat S."/>
        </authorList>
    </citation>
    <scope>NUCLEOTIDE SEQUENCE [LARGE SCALE GENOMIC DNA]</scope>
    <source>
        <strain evidence="6 7">BK92</strain>
    </source>
</reference>
<dbReference type="InterPro" id="IPR011545">
    <property type="entry name" value="DEAD/DEAH_box_helicase_dom"/>
</dbReference>
<dbReference type="GO" id="GO:0006270">
    <property type="term" value="P:DNA replication initiation"/>
    <property type="evidence" value="ECO:0007669"/>
    <property type="project" value="TreeGrafter"/>
</dbReference>
<dbReference type="Proteomes" id="UP000298347">
    <property type="component" value="Unassembled WGS sequence"/>
</dbReference>
<dbReference type="GO" id="GO:0006302">
    <property type="term" value="P:double-strand break repair"/>
    <property type="evidence" value="ECO:0007669"/>
    <property type="project" value="TreeGrafter"/>
</dbReference>
<dbReference type="OrthoDB" id="2077914at2"/>
<evidence type="ECO:0000259" key="5">
    <source>
        <dbReference type="PROSITE" id="PS51194"/>
    </source>
</evidence>
<keyword evidence="6" id="KW-0347">Helicase</keyword>
<sequence length="478" mass="52976">MMLSSSHSPETTSFSKDLRQFLYGRECPLEEIPFSEQLIRDHVSAGWINLTDGIQTSGDGFFSSITGRKKYLCVRCGNANFAAFASITCGRCGRNCVYCRHCLNMGVIRSCTKLATWIGPAPDRAVPTPEEKLCAWSGNLSPEQTKAAAELDSALSEGDSFLIWAVTGAGKTELLFPAVEHALLRGERVVLSTPRTDVVRELYPRIKAAFPEIPVSALYGGSSERQPEAPLVIATTHQLIRFHRYFDRVIIDEVDAFPYHFDPMLAYAVKKAAKKGASIAYLSATPPADLKNAFLSGKLRGVKISRRYHGFPLPVPRFMWTGNWPQSLRKGVLPKSFIEWVRGKNAADRPLFCFVPSVRLAHLVTELLQKEGFASVAGVHAQDPNRHEKVTAFREGRIRILVTTTILERGVTVPGAEAAVFGADDPVFDERALVQISGRVGRSADRPDGDIVFFHNGKTLEMIRARRHIEQMNREGGF</sequence>